<dbReference type="Proteomes" id="UP000663844">
    <property type="component" value="Unassembled WGS sequence"/>
</dbReference>
<evidence type="ECO:0000313" key="3">
    <source>
        <dbReference type="EMBL" id="CAF4093608.1"/>
    </source>
</evidence>
<dbReference type="SUPFAM" id="SSF49785">
    <property type="entry name" value="Galactose-binding domain-like"/>
    <property type="match status" value="1"/>
</dbReference>
<accession>A0A819V3B2</accession>
<name>A0A819V3B2_9BILA</name>
<dbReference type="InterPro" id="IPR045474">
    <property type="entry name" value="GEVED"/>
</dbReference>
<feature type="domain" description="GEVED" evidence="1">
    <location>
        <begin position="131"/>
        <end position="208"/>
    </location>
</feature>
<dbReference type="Gene3D" id="2.60.120.260">
    <property type="entry name" value="Galactose-binding domain-like"/>
    <property type="match status" value="1"/>
</dbReference>
<organism evidence="3 4">
    <name type="scientific">Adineta steineri</name>
    <dbReference type="NCBI Taxonomy" id="433720"/>
    <lineage>
        <taxon>Eukaryota</taxon>
        <taxon>Metazoa</taxon>
        <taxon>Spiralia</taxon>
        <taxon>Gnathifera</taxon>
        <taxon>Rotifera</taxon>
        <taxon>Eurotatoria</taxon>
        <taxon>Bdelloidea</taxon>
        <taxon>Adinetida</taxon>
        <taxon>Adinetidae</taxon>
        <taxon>Adineta</taxon>
    </lineage>
</organism>
<dbReference type="AlphaFoldDB" id="A0A819V3B2"/>
<evidence type="ECO:0000313" key="2">
    <source>
        <dbReference type="EMBL" id="CAF0863703.1"/>
    </source>
</evidence>
<dbReference type="EMBL" id="CAJOAZ010005260">
    <property type="protein sequence ID" value="CAF4093608.1"/>
    <property type="molecule type" value="Genomic_DNA"/>
</dbReference>
<dbReference type="InterPro" id="IPR008979">
    <property type="entry name" value="Galactose-bd-like_sf"/>
</dbReference>
<dbReference type="Proteomes" id="UP000663845">
    <property type="component" value="Unassembled WGS sequence"/>
</dbReference>
<dbReference type="Pfam" id="PF20009">
    <property type="entry name" value="GEVED"/>
    <property type="match status" value="1"/>
</dbReference>
<reference evidence="3" key="1">
    <citation type="submission" date="2021-02" db="EMBL/GenBank/DDBJ databases">
        <authorList>
            <person name="Nowell W R."/>
        </authorList>
    </citation>
    <scope>NUCLEOTIDE SEQUENCE</scope>
</reference>
<evidence type="ECO:0000259" key="1">
    <source>
        <dbReference type="Pfam" id="PF20009"/>
    </source>
</evidence>
<protein>
    <recommendedName>
        <fullName evidence="1">GEVED domain-containing protein</fullName>
    </recommendedName>
</protein>
<comment type="caution">
    <text evidence="3">The sequence shown here is derived from an EMBL/GenBank/DDBJ whole genome shotgun (WGS) entry which is preliminary data.</text>
</comment>
<sequence length="368" mass="39336">MYQWQSSPTGQNIWSNISAPSGSSSLAIGSQASSTDYQCRIYVMFPALMYLTSSVVTVINAYCAPRVVSCSSQDTINDFILMGEVSTQIYDLATGCSANSYDNRTNESVSLVANTSYAGQVSTQYSSNEQFAIWIDFNDDCIFEASEQVASRSLNATYLTPFIIAIPAIGSVAKTGIHRMRATLAYNLAPDACDAFNTYGETHDYTVNILTYTPSIPTPPCAAVSVGSASSLYAASSGTTSYTCKAYSWTSPRTGSATLAFQLRNDPNYWYVDDVSVYDKGVQMLVNGGFESGSFSPGWTLTGNCGSYSTITNVTPHNGTYCFRDGSTGCADQISQSFTVIAGQTYVVSFWTATPGTGSGISISVTLS</sequence>
<gene>
    <name evidence="2" type="ORF">JYZ213_LOCUS8570</name>
    <name evidence="3" type="ORF">OXD698_LOCUS35033</name>
</gene>
<proteinExistence type="predicted"/>
<dbReference type="EMBL" id="CAJNOG010000059">
    <property type="protein sequence ID" value="CAF0863703.1"/>
    <property type="molecule type" value="Genomic_DNA"/>
</dbReference>
<evidence type="ECO:0000313" key="4">
    <source>
        <dbReference type="Proteomes" id="UP000663844"/>
    </source>
</evidence>